<dbReference type="Proteomes" id="UP000324222">
    <property type="component" value="Unassembled WGS sequence"/>
</dbReference>
<protein>
    <submittedName>
        <fullName evidence="2">Uncharacterized protein</fullName>
    </submittedName>
</protein>
<feature type="compositionally biased region" description="Low complexity" evidence="1">
    <location>
        <begin position="52"/>
        <end position="62"/>
    </location>
</feature>
<name>A0A5B7JF21_PORTR</name>
<dbReference type="EMBL" id="VSRR010092182">
    <property type="protein sequence ID" value="MPC92696.1"/>
    <property type="molecule type" value="Genomic_DNA"/>
</dbReference>
<dbReference type="AlphaFoldDB" id="A0A5B7JF21"/>
<sequence length="69" mass="7784">MAAVTAWYRLRAIQHLDRHTLQHPLWRRSSGSGGEWRRVIATTVSLESSDATPGTPTTTTTTPRHHHAR</sequence>
<evidence type="ECO:0000313" key="2">
    <source>
        <dbReference type="EMBL" id="MPC92696.1"/>
    </source>
</evidence>
<accession>A0A5B7JF21</accession>
<gene>
    <name evidence="2" type="ORF">E2C01_087800</name>
</gene>
<evidence type="ECO:0000256" key="1">
    <source>
        <dbReference type="SAM" id="MobiDB-lite"/>
    </source>
</evidence>
<proteinExistence type="predicted"/>
<feature type="region of interest" description="Disordered" evidence="1">
    <location>
        <begin position="43"/>
        <end position="69"/>
    </location>
</feature>
<evidence type="ECO:0000313" key="3">
    <source>
        <dbReference type="Proteomes" id="UP000324222"/>
    </source>
</evidence>
<reference evidence="2 3" key="1">
    <citation type="submission" date="2019-05" db="EMBL/GenBank/DDBJ databases">
        <title>Another draft genome of Portunus trituberculatus and its Hox gene families provides insights of decapod evolution.</title>
        <authorList>
            <person name="Jeong J.-H."/>
            <person name="Song I."/>
            <person name="Kim S."/>
            <person name="Choi T."/>
            <person name="Kim D."/>
            <person name="Ryu S."/>
            <person name="Kim W."/>
        </authorList>
    </citation>
    <scope>NUCLEOTIDE SEQUENCE [LARGE SCALE GENOMIC DNA]</scope>
    <source>
        <tissue evidence="2">Muscle</tissue>
    </source>
</reference>
<keyword evidence="3" id="KW-1185">Reference proteome</keyword>
<organism evidence="2 3">
    <name type="scientific">Portunus trituberculatus</name>
    <name type="common">Swimming crab</name>
    <name type="synonym">Neptunus trituberculatus</name>
    <dbReference type="NCBI Taxonomy" id="210409"/>
    <lineage>
        <taxon>Eukaryota</taxon>
        <taxon>Metazoa</taxon>
        <taxon>Ecdysozoa</taxon>
        <taxon>Arthropoda</taxon>
        <taxon>Crustacea</taxon>
        <taxon>Multicrustacea</taxon>
        <taxon>Malacostraca</taxon>
        <taxon>Eumalacostraca</taxon>
        <taxon>Eucarida</taxon>
        <taxon>Decapoda</taxon>
        <taxon>Pleocyemata</taxon>
        <taxon>Brachyura</taxon>
        <taxon>Eubrachyura</taxon>
        <taxon>Portunoidea</taxon>
        <taxon>Portunidae</taxon>
        <taxon>Portuninae</taxon>
        <taxon>Portunus</taxon>
    </lineage>
</organism>
<comment type="caution">
    <text evidence="2">The sequence shown here is derived from an EMBL/GenBank/DDBJ whole genome shotgun (WGS) entry which is preliminary data.</text>
</comment>